<dbReference type="InterPro" id="IPR018966">
    <property type="entry name" value="VTC_domain"/>
</dbReference>
<feature type="transmembrane region" description="Helical" evidence="7">
    <location>
        <begin position="611"/>
        <end position="632"/>
    </location>
</feature>
<dbReference type="GO" id="GO:0005774">
    <property type="term" value="C:vacuolar membrane"/>
    <property type="evidence" value="ECO:0007669"/>
    <property type="project" value="UniProtKB-SubCell"/>
</dbReference>
<feature type="domain" description="SPX" evidence="8">
    <location>
        <begin position="1"/>
        <end position="160"/>
    </location>
</feature>
<dbReference type="PANTHER" id="PTHR46140">
    <property type="entry name" value="VACUOLAR TRANSPORTER CHAPERONE 1-RELATED"/>
    <property type="match status" value="1"/>
</dbReference>
<dbReference type="InterPro" id="IPR004331">
    <property type="entry name" value="SPX_dom"/>
</dbReference>
<dbReference type="PANTHER" id="PTHR46140:SF1">
    <property type="entry name" value="VACUOLAR TRANSPORTER CHAPERONE COMPLEX SUBUNIT 4-RELATED"/>
    <property type="match status" value="1"/>
</dbReference>
<sequence>MKFGKHLDDNRRDEWEQNYLDYKSLKDLIKESAQEQEENGRFGTAYSPRVTSLSVLRADRVQTADERFFLKLDTEIKKVNDFTLQLVDNWRRDLKKLSVKVHGKNREKEDDEALIEEARRIGGEFLSLEKYVNLNYMGFHKILKKHDKMVPTAPCQQYYLAQLHSQPWTQGTYSDLLVVLSNIYSTLRGDASGVKNEDSAQGFVRSTTKYWVRTADVSQVKHIILQHLPVFQFKDEGEGQQDSQLINSVYLDNTSLELYHGRLDKRPNAIAIRLRWYGQGHPKLVFVERKTHRESWKGEESVKERITLAENLVLPFLEGKYTIEQAQSDLRAKNKTQNEIDKFSRLFVEIQQQVDSKQLHPMIRTQYMRTAFQIPYDASVRISLDTNLTMIRENPEDGPLLHLSGRWYRDPHMALPRTEVTRFPHAVLEVKLSLPEGQTTPAWVQDLLEPDTIPEVHKFSKFIHGTATLLPDMVQAVPYWIDEGSLRESVLNSAPAAASIPQANQSESHATASLLSHPQAPSKPRRRVGMEDTSTTGHHPLLGDHPTLQLMPPDSERTEFGKRKSGTGGGVGGFLEKWFNAPRAMPAERTAPRTTPMRIEPKTFFANERTFLTWLHMAVTVGTIAAGLLGFAGTAARGDQKQHARAADSTVEIIALILLPLAIAMSAYALLVFLVRGRAIQKKSVGYIDDRFGPYGLATAVVSALTAILILSAAEFVGDLRKMSTP</sequence>
<keyword evidence="5 7" id="KW-0472">Membrane</keyword>
<feature type="transmembrane region" description="Helical" evidence="7">
    <location>
        <begin position="653"/>
        <end position="675"/>
    </location>
</feature>
<evidence type="ECO:0000313" key="10">
    <source>
        <dbReference type="Proteomes" id="UP001438707"/>
    </source>
</evidence>
<dbReference type="CDD" id="cd14447">
    <property type="entry name" value="SPX"/>
    <property type="match status" value="1"/>
</dbReference>
<evidence type="ECO:0000259" key="8">
    <source>
        <dbReference type="PROSITE" id="PS51382"/>
    </source>
</evidence>
<feature type="transmembrane region" description="Helical" evidence="7">
    <location>
        <begin position="695"/>
        <end position="717"/>
    </location>
</feature>
<dbReference type="InterPro" id="IPR003807">
    <property type="entry name" value="DUF202"/>
</dbReference>
<evidence type="ECO:0000256" key="7">
    <source>
        <dbReference type="SAM" id="Phobius"/>
    </source>
</evidence>
<name>A0AAW1RQM5_9CHLO</name>
<comment type="caution">
    <text evidence="9">The sequence shown here is derived from an EMBL/GenBank/DDBJ whole genome shotgun (WGS) entry which is preliminary data.</text>
</comment>
<dbReference type="InterPro" id="IPR051572">
    <property type="entry name" value="VTC_Complex_Subunit"/>
</dbReference>
<protein>
    <recommendedName>
        <fullName evidence="8">SPX domain-containing protein</fullName>
    </recommendedName>
</protein>
<dbReference type="CDD" id="cd07751">
    <property type="entry name" value="PolyPPase_VTC4_like"/>
    <property type="match status" value="1"/>
</dbReference>
<keyword evidence="2" id="KW-0926">Vacuole</keyword>
<feature type="compositionally biased region" description="Polar residues" evidence="6">
    <location>
        <begin position="501"/>
        <end position="516"/>
    </location>
</feature>
<feature type="region of interest" description="Disordered" evidence="6">
    <location>
        <begin position="497"/>
        <end position="549"/>
    </location>
</feature>
<evidence type="ECO:0000256" key="2">
    <source>
        <dbReference type="ARBA" id="ARBA00022554"/>
    </source>
</evidence>
<evidence type="ECO:0000256" key="1">
    <source>
        <dbReference type="ARBA" id="ARBA00004128"/>
    </source>
</evidence>
<evidence type="ECO:0000256" key="3">
    <source>
        <dbReference type="ARBA" id="ARBA00022692"/>
    </source>
</evidence>
<dbReference type="PROSITE" id="PS51382">
    <property type="entry name" value="SPX"/>
    <property type="match status" value="1"/>
</dbReference>
<evidence type="ECO:0000313" key="9">
    <source>
        <dbReference type="EMBL" id="KAK9835481.1"/>
    </source>
</evidence>
<evidence type="ECO:0000256" key="6">
    <source>
        <dbReference type="SAM" id="MobiDB-lite"/>
    </source>
</evidence>
<dbReference type="Pfam" id="PF09359">
    <property type="entry name" value="VTC"/>
    <property type="match status" value="1"/>
</dbReference>
<dbReference type="Pfam" id="PF02656">
    <property type="entry name" value="DUF202"/>
    <property type="match status" value="1"/>
</dbReference>
<evidence type="ECO:0000256" key="5">
    <source>
        <dbReference type="ARBA" id="ARBA00023136"/>
    </source>
</evidence>
<dbReference type="AlphaFoldDB" id="A0AAW1RQM5"/>
<comment type="subcellular location">
    <subcellularLocation>
        <location evidence="1">Vacuole membrane</location>
        <topology evidence="1">Multi-pass membrane protein</topology>
    </subcellularLocation>
</comment>
<dbReference type="InterPro" id="IPR042267">
    <property type="entry name" value="VTC_sf"/>
</dbReference>
<keyword evidence="4 7" id="KW-1133">Transmembrane helix</keyword>
<evidence type="ECO:0000256" key="4">
    <source>
        <dbReference type="ARBA" id="ARBA00022989"/>
    </source>
</evidence>
<gene>
    <name evidence="9" type="ORF">WJX74_001181</name>
</gene>
<keyword evidence="10" id="KW-1185">Reference proteome</keyword>
<dbReference type="Proteomes" id="UP001438707">
    <property type="component" value="Unassembled WGS sequence"/>
</dbReference>
<dbReference type="Pfam" id="PF03105">
    <property type="entry name" value="SPX"/>
    <property type="match status" value="1"/>
</dbReference>
<accession>A0AAW1RQM5</accession>
<reference evidence="9 10" key="1">
    <citation type="journal article" date="2024" name="Nat. Commun.">
        <title>Phylogenomics reveals the evolutionary origins of lichenization in chlorophyte algae.</title>
        <authorList>
            <person name="Puginier C."/>
            <person name="Libourel C."/>
            <person name="Otte J."/>
            <person name="Skaloud P."/>
            <person name="Haon M."/>
            <person name="Grisel S."/>
            <person name="Petersen M."/>
            <person name="Berrin J.G."/>
            <person name="Delaux P.M."/>
            <person name="Dal Grande F."/>
            <person name="Keller J."/>
        </authorList>
    </citation>
    <scope>NUCLEOTIDE SEQUENCE [LARGE SCALE GENOMIC DNA]</scope>
    <source>
        <strain evidence="9 10">SAG 2145</strain>
    </source>
</reference>
<keyword evidence="3 7" id="KW-0812">Transmembrane</keyword>
<dbReference type="GO" id="GO:0006799">
    <property type="term" value="P:polyphosphate biosynthetic process"/>
    <property type="evidence" value="ECO:0007669"/>
    <property type="project" value="UniProtKB-ARBA"/>
</dbReference>
<proteinExistence type="predicted"/>
<organism evidence="9 10">
    <name type="scientific">Apatococcus lobatus</name>
    <dbReference type="NCBI Taxonomy" id="904363"/>
    <lineage>
        <taxon>Eukaryota</taxon>
        <taxon>Viridiplantae</taxon>
        <taxon>Chlorophyta</taxon>
        <taxon>core chlorophytes</taxon>
        <taxon>Trebouxiophyceae</taxon>
        <taxon>Chlorellales</taxon>
        <taxon>Chlorellaceae</taxon>
        <taxon>Apatococcus</taxon>
    </lineage>
</organism>
<dbReference type="EMBL" id="JALJOS010000008">
    <property type="protein sequence ID" value="KAK9835481.1"/>
    <property type="molecule type" value="Genomic_DNA"/>
</dbReference>
<dbReference type="Gene3D" id="3.20.100.30">
    <property type="entry name" value="VTC, catalytic tunnel domain"/>
    <property type="match status" value="1"/>
</dbReference>